<dbReference type="OrthoDB" id="10261563at2759"/>
<accession>A0A4Y7TMH2</accession>
<sequence>MAPTVNSRQMDPPQNRQASRTAKIRKSRVKKSPMRKDTSSSPKKKKSKSKSGSTSKSSPTSPPNPRKNRTDFPDPHGDESLTDQARKALDYAFLQFNKPSEWKFNKAKQNWLIRNVWSSEAIPDNYLRLATKYLTQVQGGSRDKLQETCKAAIAEPLPSPAPANDEPKDTKPSDTPEEAERFFEKTEIYPQRARTSYSWCHHCQRP</sequence>
<dbReference type="Proteomes" id="UP000298030">
    <property type="component" value="Unassembled WGS sequence"/>
</dbReference>
<feature type="region of interest" description="Disordered" evidence="1">
    <location>
        <begin position="154"/>
        <end position="185"/>
    </location>
</feature>
<evidence type="ECO:0000313" key="4">
    <source>
        <dbReference type="Proteomes" id="UP000298030"/>
    </source>
</evidence>
<organism evidence="3 4">
    <name type="scientific">Coprinellus micaceus</name>
    <name type="common">Glistening ink-cap mushroom</name>
    <name type="synonym">Coprinus micaceus</name>
    <dbReference type="NCBI Taxonomy" id="71717"/>
    <lineage>
        <taxon>Eukaryota</taxon>
        <taxon>Fungi</taxon>
        <taxon>Dikarya</taxon>
        <taxon>Basidiomycota</taxon>
        <taxon>Agaricomycotina</taxon>
        <taxon>Agaricomycetes</taxon>
        <taxon>Agaricomycetidae</taxon>
        <taxon>Agaricales</taxon>
        <taxon>Agaricineae</taxon>
        <taxon>Psathyrellaceae</taxon>
        <taxon>Coprinellus</taxon>
    </lineage>
</organism>
<protein>
    <recommendedName>
        <fullName evidence="2">WKF domain-containing protein</fullName>
    </recommendedName>
</protein>
<feature type="compositionally biased region" description="Low complexity" evidence="1">
    <location>
        <begin position="50"/>
        <end position="59"/>
    </location>
</feature>
<feature type="compositionally biased region" description="Polar residues" evidence="1">
    <location>
        <begin position="1"/>
        <end position="20"/>
    </location>
</feature>
<dbReference type="PANTHER" id="PTHR22306:SF2">
    <property type="entry name" value="CHROMOSOME 7 OPEN READING FRAME 50"/>
    <property type="match status" value="1"/>
</dbReference>
<feature type="domain" description="WKF" evidence="2">
    <location>
        <begin position="94"/>
        <end position="151"/>
    </location>
</feature>
<evidence type="ECO:0000259" key="2">
    <source>
        <dbReference type="Pfam" id="PF10180"/>
    </source>
</evidence>
<dbReference type="Pfam" id="PF10180">
    <property type="entry name" value="WKF"/>
    <property type="match status" value="1"/>
</dbReference>
<dbReference type="AlphaFoldDB" id="A0A4Y7TMH2"/>
<feature type="compositionally biased region" description="Basic and acidic residues" evidence="1">
    <location>
        <begin position="68"/>
        <end position="84"/>
    </location>
</feature>
<proteinExistence type="predicted"/>
<reference evidence="3 4" key="1">
    <citation type="journal article" date="2019" name="Nat. Ecol. Evol.">
        <title>Megaphylogeny resolves global patterns of mushroom evolution.</title>
        <authorList>
            <person name="Varga T."/>
            <person name="Krizsan K."/>
            <person name="Foldi C."/>
            <person name="Dima B."/>
            <person name="Sanchez-Garcia M."/>
            <person name="Sanchez-Ramirez S."/>
            <person name="Szollosi G.J."/>
            <person name="Szarkandi J.G."/>
            <person name="Papp V."/>
            <person name="Albert L."/>
            <person name="Andreopoulos W."/>
            <person name="Angelini C."/>
            <person name="Antonin V."/>
            <person name="Barry K.W."/>
            <person name="Bougher N.L."/>
            <person name="Buchanan P."/>
            <person name="Buyck B."/>
            <person name="Bense V."/>
            <person name="Catcheside P."/>
            <person name="Chovatia M."/>
            <person name="Cooper J."/>
            <person name="Damon W."/>
            <person name="Desjardin D."/>
            <person name="Finy P."/>
            <person name="Geml J."/>
            <person name="Haridas S."/>
            <person name="Hughes K."/>
            <person name="Justo A."/>
            <person name="Karasinski D."/>
            <person name="Kautmanova I."/>
            <person name="Kiss B."/>
            <person name="Kocsube S."/>
            <person name="Kotiranta H."/>
            <person name="LaButti K.M."/>
            <person name="Lechner B.E."/>
            <person name="Liimatainen K."/>
            <person name="Lipzen A."/>
            <person name="Lukacs Z."/>
            <person name="Mihaltcheva S."/>
            <person name="Morgado L.N."/>
            <person name="Niskanen T."/>
            <person name="Noordeloos M.E."/>
            <person name="Ohm R.A."/>
            <person name="Ortiz-Santana B."/>
            <person name="Ovrebo C."/>
            <person name="Racz N."/>
            <person name="Riley R."/>
            <person name="Savchenko A."/>
            <person name="Shiryaev A."/>
            <person name="Soop K."/>
            <person name="Spirin V."/>
            <person name="Szebenyi C."/>
            <person name="Tomsovsky M."/>
            <person name="Tulloss R.E."/>
            <person name="Uehling J."/>
            <person name="Grigoriev I.V."/>
            <person name="Vagvolgyi C."/>
            <person name="Papp T."/>
            <person name="Martin F.M."/>
            <person name="Miettinen O."/>
            <person name="Hibbett D.S."/>
            <person name="Nagy L.G."/>
        </authorList>
    </citation>
    <scope>NUCLEOTIDE SEQUENCE [LARGE SCALE GENOMIC DNA]</scope>
    <source>
        <strain evidence="3 4">FP101781</strain>
    </source>
</reference>
<feature type="compositionally biased region" description="Basic and acidic residues" evidence="1">
    <location>
        <begin position="165"/>
        <end position="185"/>
    </location>
</feature>
<feature type="region of interest" description="Disordered" evidence="1">
    <location>
        <begin position="1"/>
        <end position="84"/>
    </location>
</feature>
<dbReference type="InterPro" id="IPR019327">
    <property type="entry name" value="WKF"/>
</dbReference>
<feature type="compositionally biased region" description="Basic residues" evidence="1">
    <location>
        <begin position="22"/>
        <end position="33"/>
    </location>
</feature>
<dbReference type="STRING" id="71717.A0A4Y7TMH2"/>
<dbReference type="PANTHER" id="PTHR22306">
    <property type="entry name" value="CHROMOSOME 7 OPEN READING FRAME 50"/>
    <property type="match status" value="1"/>
</dbReference>
<evidence type="ECO:0000313" key="3">
    <source>
        <dbReference type="EMBL" id="TEB35370.1"/>
    </source>
</evidence>
<dbReference type="EMBL" id="QPFP01000007">
    <property type="protein sequence ID" value="TEB35370.1"/>
    <property type="molecule type" value="Genomic_DNA"/>
</dbReference>
<keyword evidence="4" id="KW-1185">Reference proteome</keyword>
<evidence type="ECO:0000256" key="1">
    <source>
        <dbReference type="SAM" id="MobiDB-lite"/>
    </source>
</evidence>
<gene>
    <name evidence="3" type="ORF">FA13DRAFT_1337469</name>
</gene>
<name>A0A4Y7TMH2_COPMI</name>
<comment type="caution">
    <text evidence="3">The sequence shown here is derived from an EMBL/GenBank/DDBJ whole genome shotgun (WGS) entry which is preliminary data.</text>
</comment>